<keyword evidence="3" id="KW-0472">Membrane</keyword>
<proteinExistence type="inferred from homology"/>
<protein>
    <submittedName>
        <fullName evidence="4">Plasmid stabilization protein</fullName>
    </submittedName>
</protein>
<evidence type="ECO:0000256" key="1">
    <source>
        <dbReference type="ARBA" id="ARBA00006226"/>
    </source>
</evidence>
<dbReference type="InterPro" id="IPR035093">
    <property type="entry name" value="RelE/ParE_toxin_dom_sf"/>
</dbReference>
<reference evidence="4 5" key="1">
    <citation type="submission" date="2017-07" db="EMBL/GenBank/DDBJ databases">
        <title>Elstera cyanobacteriorum sp. nov., a novel bacterium isolated from cyanobacterial aggregates in a eutrophic lake.</title>
        <authorList>
            <person name="Cai H."/>
        </authorList>
    </citation>
    <scope>NUCLEOTIDE SEQUENCE [LARGE SCALE GENOMIC DNA]</scope>
    <source>
        <strain evidence="4 5">TH019</strain>
    </source>
</reference>
<gene>
    <name evidence="4" type="ORF">CHR90_13760</name>
</gene>
<evidence type="ECO:0000256" key="3">
    <source>
        <dbReference type="SAM" id="Phobius"/>
    </source>
</evidence>
<dbReference type="EMBL" id="NOXS01000033">
    <property type="protein sequence ID" value="OYQ18028.1"/>
    <property type="molecule type" value="Genomic_DNA"/>
</dbReference>
<accession>A0A255XM36</accession>
<dbReference type="PANTHER" id="PTHR33755:SF6">
    <property type="entry name" value="PLASMID STABILIZATION SYSTEM PROTEIN"/>
    <property type="match status" value="1"/>
</dbReference>
<dbReference type="Gene3D" id="3.30.2310.20">
    <property type="entry name" value="RelE-like"/>
    <property type="match status" value="1"/>
</dbReference>
<organism evidence="4 5">
    <name type="scientific">Elstera cyanobacteriorum</name>
    <dbReference type="NCBI Taxonomy" id="2022747"/>
    <lineage>
        <taxon>Bacteria</taxon>
        <taxon>Pseudomonadati</taxon>
        <taxon>Pseudomonadota</taxon>
        <taxon>Alphaproteobacteria</taxon>
        <taxon>Rhodospirillales</taxon>
        <taxon>Rhodospirillaceae</taxon>
        <taxon>Elstera</taxon>
    </lineage>
</organism>
<dbReference type="AlphaFoldDB" id="A0A255XM36"/>
<keyword evidence="3" id="KW-1133">Transmembrane helix</keyword>
<dbReference type="Pfam" id="PF05016">
    <property type="entry name" value="ParE_toxin"/>
    <property type="match status" value="1"/>
</dbReference>
<dbReference type="OrthoDB" id="8369899at2"/>
<comment type="similarity">
    <text evidence="1">Belongs to the RelE toxin family.</text>
</comment>
<name>A0A255XM36_9PROT</name>
<dbReference type="InterPro" id="IPR007712">
    <property type="entry name" value="RelE/ParE_toxin"/>
</dbReference>
<dbReference type="InterPro" id="IPR051803">
    <property type="entry name" value="TA_system_RelE-like_toxin"/>
</dbReference>
<dbReference type="Proteomes" id="UP000216361">
    <property type="component" value="Unassembled WGS sequence"/>
</dbReference>
<keyword evidence="5" id="KW-1185">Reference proteome</keyword>
<sequence>MTYRVVFAPEAEAQLIDLYRFIAEAAAPSIAAAYTEAIIRSCETLAHFPQRGIARDDIRPGLRMTHFKKKTMIAYSIMDETVAVIGIFYGGQDYGALLGGT</sequence>
<evidence type="ECO:0000313" key="5">
    <source>
        <dbReference type="Proteomes" id="UP000216361"/>
    </source>
</evidence>
<evidence type="ECO:0000256" key="2">
    <source>
        <dbReference type="ARBA" id="ARBA00022649"/>
    </source>
</evidence>
<evidence type="ECO:0000313" key="4">
    <source>
        <dbReference type="EMBL" id="OYQ18028.1"/>
    </source>
</evidence>
<comment type="caution">
    <text evidence="4">The sequence shown here is derived from an EMBL/GenBank/DDBJ whole genome shotgun (WGS) entry which is preliminary data.</text>
</comment>
<keyword evidence="3" id="KW-0812">Transmembrane</keyword>
<keyword evidence="2" id="KW-1277">Toxin-antitoxin system</keyword>
<dbReference type="RefSeq" id="WP_094409590.1">
    <property type="nucleotide sequence ID" value="NZ_BMJZ01000002.1"/>
</dbReference>
<feature type="transmembrane region" description="Helical" evidence="3">
    <location>
        <begin position="72"/>
        <end position="91"/>
    </location>
</feature>
<dbReference type="PANTHER" id="PTHR33755">
    <property type="entry name" value="TOXIN PARE1-RELATED"/>
    <property type="match status" value="1"/>
</dbReference>